<comment type="caution">
    <text evidence="1">The sequence shown here is derived from an EMBL/GenBank/DDBJ whole genome shotgun (WGS) entry which is preliminary data.</text>
</comment>
<dbReference type="AlphaFoldDB" id="A0A1Q8ZSP9"/>
<dbReference type="Pfam" id="PF13665">
    <property type="entry name" value="Tox-PAAR-like"/>
    <property type="match status" value="1"/>
</dbReference>
<evidence type="ECO:0000313" key="2">
    <source>
        <dbReference type="Proteomes" id="UP000186894"/>
    </source>
</evidence>
<reference evidence="1 2" key="1">
    <citation type="submission" date="2016-09" db="EMBL/GenBank/DDBJ databases">
        <title>Rhizobium oryziradicis sp. nov., isolated from the root of rice.</title>
        <authorList>
            <person name="Zhao J."/>
            <person name="Zhang X."/>
        </authorList>
    </citation>
    <scope>NUCLEOTIDE SEQUENCE [LARGE SCALE GENOMIC DNA]</scope>
    <source>
        <strain evidence="1 2">N19</strain>
    </source>
</reference>
<proteinExistence type="predicted"/>
<organism evidence="1 2">
    <name type="scientific">Rhizobium oryziradicis</name>
    <dbReference type="NCBI Taxonomy" id="1867956"/>
    <lineage>
        <taxon>Bacteria</taxon>
        <taxon>Pseudomonadati</taxon>
        <taxon>Pseudomonadota</taxon>
        <taxon>Alphaproteobacteria</taxon>
        <taxon>Hyphomicrobiales</taxon>
        <taxon>Rhizobiaceae</taxon>
        <taxon>Rhizobium/Agrobacterium group</taxon>
        <taxon>Rhizobium</taxon>
    </lineage>
</organism>
<keyword evidence="2" id="KW-1185">Reference proteome</keyword>
<gene>
    <name evidence="1" type="ORF">BJF95_05250</name>
</gene>
<protein>
    <submittedName>
        <fullName evidence="1">Uncharacterized protein</fullName>
    </submittedName>
</protein>
<name>A0A1Q8ZSP9_9HYPH</name>
<sequence length="80" mass="8396">MHATCAAVKRLDSTFSKPYGDEFCTGKDVKSGTVGDVVEPVTSSAIVRANGISVQRHTDRCTLNNGNCPANMSGTVNLPP</sequence>
<evidence type="ECO:0000313" key="1">
    <source>
        <dbReference type="EMBL" id="OLP44984.1"/>
    </source>
</evidence>
<dbReference type="STRING" id="1867956.BJF95_05250"/>
<accession>A0A1Q8ZSP9</accession>
<dbReference type="Proteomes" id="UP000186894">
    <property type="component" value="Unassembled WGS sequence"/>
</dbReference>
<dbReference type="EMBL" id="MKIM01000026">
    <property type="protein sequence ID" value="OLP44984.1"/>
    <property type="molecule type" value="Genomic_DNA"/>
</dbReference>